<proteinExistence type="predicted"/>
<keyword evidence="1" id="KW-1133">Transmembrane helix</keyword>
<accession>E9H6L4</accession>
<dbReference type="InParanoid" id="E9H6L4"/>
<keyword evidence="1" id="KW-0812">Transmembrane</keyword>
<gene>
    <name evidence="2" type="ORF">DAPPUDRAFT_326059</name>
</gene>
<name>E9H6L4_DAPPU</name>
<keyword evidence="1" id="KW-0472">Membrane</keyword>
<dbReference type="eggNOG" id="KOG2504">
    <property type="taxonomic scope" value="Eukaryota"/>
</dbReference>
<dbReference type="EMBL" id="GL732598">
    <property type="protein sequence ID" value="EFX72616.1"/>
    <property type="molecule type" value="Genomic_DNA"/>
</dbReference>
<evidence type="ECO:0000313" key="3">
    <source>
        <dbReference type="Proteomes" id="UP000000305"/>
    </source>
</evidence>
<dbReference type="HOGENOM" id="CLU_2225869_0_0_1"/>
<dbReference type="AlphaFoldDB" id="E9H6L4"/>
<protein>
    <submittedName>
        <fullName evidence="2">Uncharacterized protein</fullName>
    </submittedName>
</protein>
<feature type="transmembrane region" description="Helical" evidence="1">
    <location>
        <begin position="40"/>
        <end position="66"/>
    </location>
</feature>
<reference evidence="2 3" key="1">
    <citation type="journal article" date="2011" name="Science">
        <title>The ecoresponsive genome of Daphnia pulex.</title>
        <authorList>
            <person name="Colbourne J.K."/>
            <person name="Pfrender M.E."/>
            <person name="Gilbert D."/>
            <person name="Thomas W.K."/>
            <person name="Tucker A."/>
            <person name="Oakley T.H."/>
            <person name="Tokishita S."/>
            <person name="Aerts A."/>
            <person name="Arnold G.J."/>
            <person name="Basu M.K."/>
            <person name="Bauer D.J."/>
            <person name="Caceres C.E."/>
            <person name="Carmel L."/>
            <person name="Casola C."/>
            <person name="Choi J.H."/>
            <person name="Detter J.C."/>
            <person name="Dong Q."/>
            <person name="Dusheyko S."/>
            <person name="Eads B.D."/>
            <person name="Frohlich T."/>
            <person name="Geiler-Samerotte K.A."/>
            <person name="Gerlach D."/>
            <person name="Hatcher P."/>
            <person name="Jogdeo S."/>
            <person name="Krijgsveld J."/>
            <person name="Kriventseva E.V."/>
            <person name="Kultz D."/>
            <person name="Laforsch C."/>
            <person name="Lindquist E."/>
            <person name="Lopez J."/>
            <person name="Manak J.R."/>
            <person name="Muller J."/>
            <person name="Pangilinan J."/>
            <person name="Patwardhan R.P."/>
            <person name="Pitluck S."/>
            <person name="Pritham E.J."/>
            <person name="Rechtsteiner A."/>
            <person name="Rho M."/>
            <person name="Rogozin I.B."/>
            <person name="Sakarya O."/>
            <person name="Salamov A."/>
            <person name="Schaack S."/>
            <person name="Shapiro H."/>
            <person name="Shiga Y."/>
            <person name="Skalitzky C."/>
            <person name="Smith Z."/>
            <person name="Souvorov A."/>
            <person name="Sung W."/>
            <person name="Tang Z."/>
            <person name="Tsuchiya D."/>
            <person name="Tu H."/>
            <person name="Vos H."/>
            <person name="Wang M."/>
            <person name="Wolf Y.I."/>
            <person name="Yamagata H."/>
            <person name="Yamada T."/>
            <person name="Ye Y."/>
            <person name="Shaw J.R."/>
            <person name="Andrews J."/>
            <person name="Crease T.J."/>
            <person name="Tang H."/>
            <person name="Lucas S.M."/>
            <person name="Robertson H.M."/>
            <person name="Bork P."/>
            <person name="Koonin E.V."/>
            <person name="Zdobnov E.M."/>
            <person name="Grigoriev I.V."/>
            <person name="Lynch M."/>
            <person name="Boore J.L."/>
        </authorList>
    </citation>
    <scope>NUCLEOTIDE SEQUENCE [LARGE SCALE GENOMIC DNA]</scope>
</reference>
<keyword evidence="3" id="KW-1185">Reference proteome</keyword>
<evidence type="ECO:0000256" key="1">
    <source>
        <dbReference type="SAM" id="Phobius"/>
    </source>
</evidence>
<sequence>MASVNSVEKKYSGDENETEKFVKEEKVTYEYVTIPPDGGFGWIITGASLLCLLISDGILFSFGLILSELRYVFDESAVKIAWIFSIENATSLISGKTKHLDLFILD</sequence>
<dbReference type="OrthoDB" id="6509908at2759"/>
<dbReference type="Proteomes" id="UP000000305">
    <property type="component" value="Unassembled WGS sequence"/>
</dbReference>
<evidence type="ECO:0000313" key="2">
    <source>
        <dbReference type="EMBL" id="EFX72616.1"/>
    </source>
</evidence>
<organism evidence="2 3">
    <name type="scientific">Daphnia pulex</name>
    <name type="common">Water flea</name>
    <dbReference type="NCBI Taxonomy" id="6669"/>
    <lineage>
        <taxon>Eukaryota</taxon>
        <taxon>Metazoa</taxon>
        <taxon>Ecdysozoa</taxon>
        <taxon>Arthropoda</taxon>
        <taxon>Crustacea</taxon>
        <taxon>Branchiopoda</taxon>
        <taxon>Diplostraca</taxon>
        <taxon>Cladocera</taxon>
        <taxon>Anomopoda</taxon>
        <taxon>Daphniidae</taxon>
        <taxon>Daphnia</taxon>
    </lineage>
</organism>
<dbReference type="KEGG" id="dpx:DAPPUDRAFT_326059"/>